<dbReference type="AlphaFoldDB" id="B4IRT6"/>
<gene>
    <name evidence="1" type="primary">Dper\GL21441</name>
    <name evidence="1" type="ORF">Dper_GL21441</name>
</gene>
<sequence>MHEFSVQSSLKEALDDNVIDCALGPLYINVNSSANGGSSSMSLEVVTLKSSRHQMSHRRSALQEKDAEKGCSTEILKQTTVSTGTHQIFG</sequence>
<organism evidence="2">
    <name type="scientific">Drosophila persimilis</name>
    <name type="common">Fruit fly</name>
    <dbReference type="NCBI Taxonomy" id="7234"/>
    <lineage>
        <taxon>Eukaryota</taxon>
        <taxon>Metazoa</taxon>
        <taxon>Ecdysozoa</taxon>
        <taxon>Arthropoda</taxon>
        <taxon>Hexapoda</taxon>
        <taxon>Insecta</taxon>
        <taxon>Pterygota</taxon>
        <taxon>Neoptera</taxon>
        <taxon>Endopterygota</taxon>
        <taxon>Diptera</taxon>
        <taxon>Brachycera</taxon>
        <taxon>Muscomorpha</taxon>
        <taxon>Ephydroidea</taxon>
        <taxon>Drosophilidae</taxon>
        <taxon>Drosophila</taxon>
        <taxon>Sophophora</taxon>
    </lineage>
</organism>
<protein>
    <submittedName>
        <fullName evidence="1">GL21441</fullName>
    </submittedName>
</protein>
<proteinExistence type="predicted"/>
<evidence type="ECO:0000313" key="2">
    <source>
        <dbReference type="Proteomes" id="UP000008744"/>
    </source>
</evidence>
<dbReference type="Proteomes" id="UP000008744">
    <property type="component" value="Unassembled WGS sequence"/>
</dbReference>
<accession>B4IRT6</accession>
<name>B4IRT6_DROPE</name>
<keyword evidence="2" id="KW-1185">Reference proteome</keyword>
<reference evidence="1 2" key="1">
    <citation type="journal article" date="2007" name="Nature">
        <title>Evolution of genes and genomes on the Drosophila phylogeny.</title>
        <authorList>
            <consortium name="Drosophila 12 Genomes Consortium"/>
            <person name="Clark A.G."/>
            <person name="Eisen M.B."/>
            <person name="Smith D.R."/>
            <person name="Bergman C.M."/>
            <person name="Oliver B."/>
            <person name="Markow T.A."/>
            <person name="Kaufman T.C."/>
            <person name="Kellis M."/>
            <person name="Gelbart W."/>
            <person name="Iyer V.N."/>
            <person name="Pollard D.A."/>
            <person name="Sackton T.B."/>
            <person name="Larracuente A.M."/>
            <person name="Singh N.D."/>
            <person name="Abad J.P."/>
            <person name="Abt D.N."/>
            <person name="Adryan B."/>
            <person name="Aguade M."/>
            <person name="Akashi H."/>
            <person name="Anderson W.W."/>
            <person name="Aquadro C.F."/>
            <person name="Ardell D.H."/>
            <person name="Arguello R."/>
            <person name="Artieri C.G."/>
            <person name="Barbash D.A."/>
            <person name="Barker D."/>
            <person name="Barsanti P."/>
            <person name="Batterham P."/>
            <person name="Batzoglou S."/>
            <person name="Begun D."/>
            <person name="Bhutkar A."/>
            <person name="Blanco E."/>
            <person name="Bosak S.A."/>
            <person name="Bradley R.K."/>
            <person name="Brand A.D."/>
            <person name="Brent M.R."/>
            <person name="Brooks A.N."/>
            <person name="Brown R.H."/>
            <person name="Butlin R.K."/>
            <person name="Caggese C."/>
            <person name="Calvi B.R."/>
            <person name="Bernardo de Carvalho A."/>
            <person name="Caspi A."/>
            <person name="Castrezana S."/>
            <person name="Celniker S.E."/>
            <person name="Chang J.L."/>
            <person name="Chapple C."/>
            <person name="Chatterji S."/>
            <person name="Chinwalla A."/>
            <person name="Civetta A."/>
            <person name="Clifton S.W."/>
            <person name="Comeron J.M."/>
            <person name="Costello J.C."/>
            <person name="Coyne J.A."/>
            <person name="Daub J."/>
            <person name="David R.G."/>
            <person name="Delcher A.L."/>
            <person name="Delehaunty K."/>
            <person name="Do C.B."/>
            <person name="Ebling H."/>
            <person name="Edwards K."/>
            <person name="Eickbush T."/>
            <person name="Evans J.D."/>
            <person name="Filipski A."/>
            <person name="Findeiss S."/>
            <person name="Freyhult E."/>
            <person name="Fulton L."/>
            <person name="Fulton R."/>
            <person name="Garcia A.C."/>
            <person name="Gardiner A."/>
            <person name="Garfield D.A."/>
            <person name="Garvin B.E."/>
            <person name="Gibson G."/>
            <person name="Gilbert D."/>
            <person name="Gnerre S."/>
            <person name="Godfrey J."/>
            <person name="Good R."/>
            <person name="Gotea V."/>
            <person name="Gravely B."/>
            <person name="Greenberg A.J."/>
            <person name="Griffiths-Jones S."/>
            <person name="Gross S."/>
            <person name="Guigo R."/>
            <person name="Gustafson E.A."/>
            <person name="Haerty W."/>
            <person name="Hahn M.W."/>
            <person name="Halligan D.L."/>
            <person name="Halpern A.L."/>
            <person name="Halter G.M."/>
            <person name="Han M.V."/>
            <person name="Heger A."/>
            <person name="Hillier L."/>
            <person name="Hinrichs A.S."/>
            <person name="Holmes I."/>
            <person name="Hoskins R.A."/>
            <person name="Hubisz M.J."/>
            <person name="Hultmark D."/>
            <person name="Huntley M.A."/>
            <person name="Jaffe D.B."/>
            <person name="Jagadeeshan S."/>
            <person name="Jeck W.R."/>
            <person name="Johnson J."/>
            <person name="Jones C.D."/>
            <person name="Jordan W.C."/>
            <person name="Karpen G.H."/>
            <person name="Kataoka E."/>
            <person name="Keightley P.D."/>
            <person name="Kheradpour P."/>
            <person name="Kirkness E.F."/>
            <person name="Koerich L.B."/>
            <person name="Kristiansen K."/>
            <person name="Kudrna D."/>
            <person name="Kulathinal R.J."/>
            <person name="Kumar S."/>
            <person name="Kwok R."/>
            <person name="Lander E."/>
            <person name="Langley C.H."/>
            <person name="Lapoint R."/>
            <person name="Lazzaro B.P."/>
            <person name="Lee S.J."/>
            <person name="Levesque L."/>
            <person name="Li R."/>
            <person name="Lin C.F."/>
            <person name="Lin M.F."/>
            <person name="Lindblad-Toh K."/>
            <person name="Llopart A."/>
            <person name="Long M."/>
            <person name="Low L."/>
            <person name="Lozovsky E."/>
            <person name="Lu J."/>
            <person name="Luo M."/>
            <person name="Machado C.A."/>
            <person name="Makalowski W."/>
            <person name="Marzo M."/>
            <person name="Matsuda M."/>
            <person name="Matzkin L."/>
            <person name="McAllister B."/>
            <person name="McBride C.S."/>
            <person name="McKernan B."/>
            <person name="McKernan K."/>
            <person name="Mendez-Lago M."/>
            <person name="Minx P."/>
            <person name="Mollenhauer M.U."/>
            <person name="Montooth K."/>
            <person name="Mount S.M."/>
            <person name="Mu X."/>
            <person name="Myers E."/>
            <person name="Negre B."/>
            <person name="Newfeld S."/>
            <person name="Nielsen R."/>
            <person name="Noor M.A."/>
            <person name="O'Grady P."/>
            <person name="Pachter L."/>
            <person name="Papaceit M."/>
            <person name="Parisi M.J."/>
            <person name="Parisi M."/>
            <person name="Parts L."/>
            <person name="Pedersen J.S."/>
            <person name="Pesole G."/>
            <person name="Phillippy A.M."/>
            <person name="Ponting C.P."/>
            <person name="Pop M."/>
            <person name="Porcelli D."/>
            <person name="Powell J.R."/>
            <person name="Prohaska S."/>
            <person name="Pruitt K."/>
            <person name="Puig M."/>
            <person name="Quesneville H."/>
            <person name="Ram K.R."/>
            <person name="Rand D."/>
            <person name="Rasmussen M.D."/>
            <person name="Reed L.K."/>
            <person name="Reenan R."/>
            <person name="Reily A."/>
            <person name="Remington K.A."/>
            <person name="Rieger T.T."/>
            <person name="Ritchie M.G."/>
            <person name="Robin C."/>
            <person name="Rogers Y.H."/>
            <person name="Rohde C."/>
            <person name="Rozas J."/>
            <person name="Rubenfield M.J."/>
            <person name="Ruiz A."/>
            <person name="Russo S."/>
            <person name="Salzberg S.L."/>
            <person name="Sanchez-Gracia A."/>
            <person name="Saranga D.J."/>
            <person name="Sato H."/>
            <person name="Schaeffer S.W."/>
            <person name="Schatz M.C."/>
            <person name="Schlenke T."/>
            <person name="Schwartz R."/>
            <person name="Segarra C."/>
            <person name="Singh R.S."/>
            <person name="Sirot L."/>
            <person name="Sirota M."/>
            <person name="Sisneros N.B."/>
            <person name="Smith C.D."/>
            <person name="Smith T.F."/>
            <person name="Spieth J."/>
            <person name="Stage D.E."/>
            <person name="Stark A."/>
            <person name="Stephan W."/>
            <person name="Strausberg R.L."/>
            <person name="Strempel S."/>
            <person name="Sturgill D."/>
            <person name="Sutton G."/>
            <person name="Sutton G.G."/>
            <person name="Tao W."/>
            <person name="Teichmann S."/>
            <person name="Tobari Y.N."/>
            <person name="Tomimura Y."/>
            <person name="Tsolas J.M."/>
            <person name="Valente V.L."/>
            <person name="Venter E."/>
            <person name="Venter J.C."/>
            <person name="Vicario S."/>
            <person name="Vieira F.G."/>
            <person name="Vilella A.J."/>
            <person name="Villasante A."/>
            <person name="Walenz B."/>
            <person name="Wang J."/>
            <person name="Wasserman M."/>
            <person name="Watts T."/>
            <person name="Wilson D."/>
            <person name="Wilson R.K."/>
            <person name="Wing R.A."/>
            <person name="Wolfner M.F."/>
            <person name="Wong A."/>
            <person name="Wong G.K."/>
            <person name="Wu C.I."/>
            <person name="Wu G."/>
            <person name="Yamamoto D."/>
            <person name="Yang H.P."/>
            <person name="Yang S.P."/>
            <person name="Yorke J.A."/>
            <person name="Yoshida K."/>
            <person name="Zdobnov E."/>
            <person name="Zhang P."/>
            <person name="Zhang Y."/>
            <person name="Zimin A.V."/>
            <person name="Baldwin J."/>
            <person name="Abdouelleil A."/>
            <person name="Abdulkadir J."/>
            <person name="Abebe A."/>
            <person name="Abera B."/>
            <person name="Abreu J."/>
            <person name="Acer S.C."/>
            <person name="Aftuck L."/>
            <person name="Alexander A."/>
            <person name="An P."/>
            <person name="Anderson E."/>
            <person name="Anderson S."/>
            <person name="Arachi H."/>
            <person name="Azer M."/>
            <person name="Bachantsang P."/>
            <person name="Barry A."/>
            <person name="Bayul T."/>
            <person name="Berlin A."/>
            <person name="Bessette D."/>
            <person name="Bloom T."/>
            <person name="Blye J."/>
            <person name="Boguslavskiy L."/>
            <person name="Bonnet C."/>
            <person name="Boukhgalter B."/>
            <person name="Bourzgui I."/>
            <person name="Brown A."/>
            <person name="Cahill P."/>
            <person name="Channer S."/>
            <person name="Cheshatsang Y."/>
            <person name="Chuda L."/>
            <person name="Citroen M."/>
            <person name="Collymore A."/>
            <person name="Cooke P."/>
            <person name="Costello M."/>
            <person name="D'Aco K."/>
            <person name="Daza R."/>
            <person name="De Haan G."/>
            <person name="DeGray S."/>
            <person name="DeMaso C."/>
            <person name="Dhargay N."/>
            <person name="Dooley K."/>
            <person name="Dooley E."/>
            <person name="Doricent M."/>
            <person name="Dorje P."/>
            <person name="Dorjee K."/>
            <person name="Dupes A."/>
            <person name="Elong R."/>
            <person name="Falk J."/>
            <person name="Farina A."/>
            <person name="Faro S."/>
            <person name="Ferguson D."/>
            <person name="Fisher S."/>
            <person name="Foley C.D."/>
            <person name="Franke A."/>
            <person name="Friedrich D."/>
            <person name="Gadbois L."/>
            <person name="Gearin G."/>
            <person name="Gearin C.R."/>
            <person name="Giannoukos G."/>
            <person name="Goode T."/>
            <person name="Graham J."/>
            <person name="Grandbois E."/>
            <person name="Grewal S."/>
            <person name="Gyaltsen K."/>
            <person name="Hafez N."/>
            <person name="Hagos B."/>
            <person name="Hall J."/>
            <person name="Henson C."/>
            <person name="Hollinger A."/>
            <person name="Honan T."/>
            <person name="Huard M.D."/>
            <person name="Hughes L."/>
            <person name="Hurhula B."/>
            <person name="Husby M.E."/>
            <person name="Kamat A."/>
            <person name="Kanga B."/>
            <person name="Kashin S."/>
            <person name="Khazanovich D."/>
            <person name="Kisner P."/>
            <person name="Lance K."/>
            <person name="Lara M."/>
            <person name="Lee W."/>
            <person name="Lennon N."/>
            <person name="Letendre F."/>
            <person name="LeVine R."/>
            <person name="Lipovsky A."/>
            <person name="Liu X."/>
            <person name="Liu J."/>
            <person name="Liu S."/>
            <person name="Lokyitsang T."/>
            <person name="Lokyitsang Y."/>
            <person name="Lubonja R."/>
            <person name="Lui A."/>
            <person name="MacDonald P."/>
            <person name="Magnisalis V."/>
            <person name="Maru K."/>
            <person name="Matthews C."/>
            <person name="McCusker W."/>
            <person name="McDonough S."/>
            <person name="Mehta T."/>
            <person name="Meldrim J."/>
            <person name="Meneus L."/>
            <person name="Mihai O."/>
            <person name="Mihalev A."/>
            <person name="Mihova T."/>
            <person name="Mittelman R."/>
            <person name="Mlenga V."/>
            <person name="Montmayeur A."/>
            <person name="Mulrain L."/>
            <person name="Navidi A."/>
            <person name="Naylor J."/>
            <person name="Negash T."/>
            <person name="Nguyen T."/>
            <person name="Nguyen N."/>
            <person name="Nicol R."/>
            <person name="Norbu C."/>
            <person name="Norbu N."/>
            <person name="Novod N."/>
            <person name="O'Neill B."/>
            <person name="Osman S."/>
            <person name="Markiewicz E."/>
            <person name="Oyono O.L."/>
            <person name="Patti C."/>
            <person name="Phunkhang P."/>
            <person name="Pierre F."/>
            <person name="Priest M."/>
            <person name="Raghuraman S."/>
            <person name="Rege F."/>
            <person name="Reyes R."/>
            <person name="Rise C."/>
            <person name="Rogov P."/>
            <person name="Ross K."/>
            <person name="Ryan E."/>
            <person name="Settipalli S."/>
            <person name="Shea T."/>
            <person name="Sherpa N."/>
            <person name="Shi L."/>
            <person name="Shih D."/>
            <person name="Sparrow T."/>
            <person name="Spaulding J."/>
            <person name="Stalker J."/>
            <person name="Stange-Thomann N."/>
            <person name="Stavropoulos S."/>
            <person name="Stone C."/>
            <person name="Strader C."/>
            <person name="Tesfaye S."/>
            <person name="Thomson T."/>
            <person name="Thoulutsang Y."/>
            <person name="Thoulutsang D."/>
            <person name="Topham K."/>
            <person name="Topping I."/>
            <person name="Tsamla T."/>
            <person name="Vassiliev H."/>
            <person name="Vo A."/>
            <person name="Wangchuk T."/>
            <person name="Wangdi T."/>
            <person name="Weiand M."/>
            <person name="Wilkinson J."/>
            <person name="Wilson A."/>
            <person name="Yadav S."/>
            <person name="Young G."/>
            <person name="Yu Q."/>
            <person name="Zembek L."/>
            <person name="Zhong D."/>
            <person name="Zimmer A."/>
            <person name="Zwirko Z."/>
            <person name="Jaffe D.B."/>
            <person name="Alvarez P."/>
            <person name="Brockman W."/>
            <person name="Butler J."/>
            <person name="Chin C."/>
            <person name="Gnerre S."/>
            <person name="Grabherr M."/>
            <person name="Kleber M."/>
            <person name="Mauceli E."/>
            <person name="MacCallum I."/>
        </authorList>
    </citation>
    <scope>NUCLEOTIDE SEQUENCE [LARGE SCALE GENOMIC DNA]</scope>
    <source>
        <strain evidence="2">MSH-3 / Tucson 14011-0111.49</strain>
    </source>
</reference>
<dbReference type="HOGENOM" id="CLU_160219_0_0_1"/>
<evidence type="ECO:0000313" key="1">
    <source>
        <dbReference type="EMBL" id="EDW38784.1"/>
    </source>
</evidence>
<dbReference type="EMBL" id="CH695963">
    <property type="protein sequence ID" value="EDW38784.1"/>
    <property type="molecule type" value="Genomic_DNA"/>
</dbReference>